<dbReference type="AlphaFoldDB" id="A0A5J4SEJ2"/>
<organism evidence="1">
    <name type="scientific">termite gut metagenome</name>
    <dbReference type="NCBI Taxonomy" id="433724"/>
    <lineage>
        <taxon>unclassified sequences</taxon>
        <taxon>metagenomes</taxon>
        <taxon>organismal metagenomes</taxon>
    </lineage>
</organism>
<dbReference type="InterPro" id="IPR035958">
    <property type="entry name" value="SecB-like_sf"/>
</dbReference>
<protein>
    <recommendedName>
        <fullName evidence="2">Protein-export protein SecB</fullName>
    </recommendedName>
</protein>
<gene>
    <name evidence="1" type="ORF">EZS27_007932</name>
</gene>
<reference evidence="1" key="1">
    <citation type="submission" date="2019-03" db="EMBL/GenBank/DDBJ databases">
        <title>Single cell metagenomics reveals metabolic interactions within the superorganism composed of flagellate Streblomastix strix and complex community of Bacteroidetes bacteria on its surface.</title>
        <authorList>
            <person name="Treitli S.C."/>
            <person name="Kolisko M."/>
            <person name="Husnik F."/>
            <person name="Keeling P."/>
            <person name="Hampl V."/>
        </authorList>
    </citation>
    <scope>NUCLEOTIDE SEQUENCE</scope>
    <source>
        <strain evidence="1">STM</strain>
    </source>
</reference>
<name>A0A5J4SEJ2_9ZZZZ</name>
<dbReference type="EMBL" id="SNRY01000217">
    <property type="protein sequence ID" value="KAA6344447.1"/>
    <property type="molecule type" value="Genomic_DNA"/>
</dbReference>
<dbReference type="SUPFAM" id="SSF54611">
    <property type="entry name" value="SecB-like"/>
    <property type="match status" value="1"/>
</dbReference>
<proteinExistence type="predicted"/>
<evidence type="ECO:0008006" key="2">
    <source>
        <dbReference type="Google" id="ProtNLM"/>
    </source>
</evidence>
<comment type="caution">
    <text evidence="1">The sequence shown here is derived from an EMBL/GenBank/DDBJ whole genome shotgun (WGS) entry which is preliminary data.</text>
</comment>
<sequence>MEVINQQKLTFEGVDIINVHFEAKKTKEAEMSIHVDCKPLAAIHKNDKNKFSIIMDVDVSSESFFTFSLRAIGKFKLNEETDETLKNEFIKANAVAIMFPYIRAFIATFTANLGNVTGALSLPTMFFEGNVDTVDEWESKELE</sequence>
<accession>A0A5J4SEJ2</accession>
<dbReference type="Gene3D" id="3.10.420.10">
    <property type="entry name" value="SecB-like"/>
    <property type="match status" value="1"/>
</dbReference>
<evidence type="ECO:0000313" key="1">
    <source>
        <dbReference type="EMBL" id="KAA6344447.1"/>
    </source>
</evidence>